<dbReference type="Proteomes" id="UP000095455">
    <property type="component" value="Unassembled WGS sequence"/>
</dbReference>
<dbReference type="GO" id="GO:0005829">
    <property type="term" value="C:cytosol"/>
    <property type="evidence" value="ECO:0007669"/>
    <property type="project" value="TreeGrafter"/>
</dbReference>
<proteinExistence type="inferred from homology"/>
<accession>A0A174G6Y3</accession>
<name>A0A174G6Y3_PARDI</name>
<dbReference type="InterPro" id="IPR000888">
    <property type="entry name" value="RmlC-like"/>
</dbReference>
<dbReference type="SUPFAM" id="SSF51182">
    <property type="entry name" value="RmlC-like cupins"/>
    <property type="match status" value="1"/>
</dbReference>
<comment type="similarity">
    <text evidence="7">Belongs to the dTDP-4-dehydrorhamnose 3,5-epimerase family.</text>
</comment>
<dbReference type="AlphaFoldDB" id="A0A174G6Y3"/>
<dbReference type="InterPro" id="IPR014710">
    <property type="entry name" value="RmlC-like_jellyroll"/>
</dbReference>
<dbReference type="RefSeq" id="WP_057317213.1">
    <property type="nucleotide sequence ID" value="NZ_CABMKT010000001.1"/>
</dbReference>
<dbReference type="GO" id="GO:0019305">
    <property type="term" value="P:dTDP-rhamnose biosynthetic process"/>
    <property type="evidence" value="ECO:0007669"/>
    <property type="project" value="UniProtKB-UniRule"/>
</dbReference>
<dbReference type="PANTHER" id="PTHR21047:SF2">
    <property type="entry name" value="THYMIDINE DIPHOSPHO-4-KETO-RHAMNOSE 3,5-EPIMERASE"/>
    <property type="match status" value="1"/>
</dbReference>
<dbReference type="GO" id="GO:0000271">
    <property type="term" value="P:polysaccharide biosynthetic process"/>
    <property type="evidence" value="ECO:0007669"/>
    <property type="project" value="TreeGrafter"/>
</dbReference>
<gene>
    <name evidence="8" type="primary">rfbC</name>
    <name evidence="8" type="ORF">ERS852380_02596</name>
    <name evidence="9" type="ORF">LI194_17770</name>
</gene>
<feature type="active site" description="Proton donor" evidence="5">
    <location>
        <position position="131"/>
    </location>
</feature>
<dbReference type="EMBL" id="JAJCNI010000026">
    <property type="protein sequence ID" value="MCB6519635.1"/>
    <property type="molecule type" value="Genomic_DNA"/>
</dbReference>
<comment type="caution">
    <text evidence="8">The sequence shown here is derived from an EMBL/GenBank/DDBJ whole genome shotgun (WGS) entry which is preliminary data.</text>
</comment>
<organism evidence="8 10">
    <name type="scientific">Parabacteroides distasonis</name>
    <dbReference type="NCBI Taxonomy" id="823"/>
    <lineage>
        <taxon>Bacteria</taxon>
        <taxon>Pseudomonadati</taxon>
        <taxon>Bacteroidota</taxon>
        <taxon>Bacteroidia</taxon>
        <taxon>Bacteroidales</taxon>
        <taxon>Tannerellaceae</taxon>
        <taxon>Parabacteroides</taxon>
    </lineage>
</organism>
<dbReference type="NCBIfam" id="TIGR01221">
    <property type="entry name" value="rmlC"/>
    <property type="match status" value="1"/>
</dbReference>
<dbReference type="InterPro" id="IPR011051">
    <property type="entry name" value="RmlC_Cupin_sf"/>
</dbReference>
<dbReference type="UniPathway" id="UPA00124"/>
<dbReference type="Gene3D" id="2.60.120.10">
    <property type="entry name" value="Jelly Rolls"/>
    <property type="match status" value="1"/>
</dbReference>
<dbReference type="EC" id="5.1.3.13" evidence="3 7"/>
<dbReference type="GO" id="GO:0008830">
    <property type="term" value="F:dTDP-4-dehydrorhamnose 3,5-epimerase activity"/>
    <property type="evidence" value="ECO:0007669"/>
    <property type="project" value="UniProtKB-UniRule"/>
</dbReference>
<dbReference type="Proteomes" id="UP001198806">
    <property type="component" value="Unassembled WGS sequence"/>
</dbReference>
<comment type="pathway">
    <text evidence="7">Carbohydrate biosynthesis; dTDP-L-rhamnose biosynthesis.</text>
</comment>
<reference evidence="9" key="2">
    <citation type="submission" date="2021-10" db="EMBL/GenBank/DDBJ databases">
        <title>Collection of gut derived symbiotic bacterial strains cultured from healthy donors.</title>
        <authorList>
            <person name="Lin H."/>
            <person name="Littmann E."/>
            <person name="Kohout C."/>
            <person name="Pamer E.G."/>
        </authorList>
    </citation>
    <scope>NUCLEOTIDE SEQUENCE</scope>
    <source>
        <strain evidence="9">DFI.2.94</strain>
    </source>
</reference>
<evidence type="ECO:0000256" key="5">
    <source>
        <dbReference type="PIRSR" id="PIRSR600888-1"/>
    </source>
</evidence>
<evidence type="ECO:0000256" key="4">
    <source>
        <dbReference type="ARBA" id="ARBA00019595"/>
    </source>
</evidence>
<comment type="catalytic activity">
    <reaction evidence="1 7">
        <text>dTDP-4-dehydro-6-deoxy-alpha-D-glucose = dTDP-4-dehydro-beta-L-rhamnose</text>
        <dbReference type="Rhea" id="RHEA:16969"/>
        <dbReference type="ChEBI" id="CHEBI:57649"/>
        <dbReference type="ChEBI" id="CHEBI:62830"/>
        <dbReference type="EC" id="5.1.3.13"/>
    </reaction>
</comment>
<evidence type="ECO:0000256" key="2">
    <source>
        <dbReference type="ARBA" id="ARBA00001997"/>
    </source>
</evidence>
<dbReference type="CDD" id="cd00438">
    <property type="entry name" value="cupin_RmlC"/>
    <property type="match status" value="1"/>
</dbReference>
<keyword evidence="7 8" id="KW-0413">Isomerase</keyword>
<dbReference type="Pfam" id="PF00908">
    <property type="entry name" value="dTDP_sugar_isom"/>
    <property type="match status" value="1"/>
</dbReference>
<evidence type="ECO:0000256" key="3">
    <source>
        <dbReference type="ARBA" id="ARBA00012098"/>
    </source>
</evidence>
<protein>
    <recommendedName>
        <fullName evidence="4 7">dTDP-4-dehydrorhamnose 3,5-epimerase</fullName>
        <ecNumber evidence="3 7">5.1.3.13</ecNumber>
    </recommendedName>
    <alternativeName>
        <fullName evidence="7">Thymidine diphospho-4-keto-rhamnose 3,5-epimerase</fullName>
    </alternativeName>
</protein>
<feature type="site" description="Participates in a stacking interaction with the thymidine ring of dTDP-4-oxo-6-deoxyglucose" evidence="6">
    <location>
        <position position="137"/>
    </location>
</feature>
<evidence type="ECO:0000313" key="10">
    <source>
        <dbReference type="Proteomes" id="UP000095455"/>
    </source>
</evidence>
<evidence type="ECO:0000256" key="7">
    <source>
        <dbReference type="RuleBase" id="RU364069"/>
    </source>
</evidence>
<evidence type="ECO:0000256" key="6">
    <source>
        <dbReference type="PIRSR" id="PIRSR600888-3"/>
    </source>
</evidence>
<reference evidence="8 10" key="1">
    <citation type="submission" date="2015-09" db="EMBL/GenBank/DDBJ databases">
        <authorList>
            <consortium name="Pathogen Informatics"/>
        </authorList>
    </citation>
    <scope>NUCLEOTIDE SEQUENCE [LARGE SCALE GENOMIC DNA]</scope>
    <source>
        <strain evidence="8 10">2789STDY5608822</strain>
    </source>
</reference>
<feature type="active site" description="Proton acceptor" evidence="5">
    <location>
        <position position="61"/>
    </location>
</feature>
<dbReference type="PANTHER" id="PTHR21047">
    <property type="entry name" value="DTDP-6-DEOXY-D-GLUCOSE-3,5 EPIMERASE"/>
    <property type="match status" value="1"/>
</dbReference>
<sequence length="185" mass="21131">MTYTETVIPGVWIIEPKVLKDARGYFMEAFKQAEFEEHIGKIQFVQDNESCSSKGVLRGLHYQLAPYSQSKLVRVIKGRVLDVAVDVREGSPTFGKYIAVELSDENKRQLFIPQGFAHGFHVLSDEAIFTYKVDNPYTPTHERGIRYDDPTVHVDWSITDPESINLSEKDTKAPSLKDAELNFKY</sequence>
<evidence type="ECO:0000313" key="9">
    <source>
        <dbReference type="EMBL" id="MCB6519635.1"/>
    </source>
</evidence>
<evidence type="ECO:0000313" key="8">
    <source>
        <dbReference type="EMBL" id="CUO56125.1"/>
    </source>
</evidence>
<comment type="function">
    <text evidence="2 7">Catalyzes the epimerization of the C3' and C5'positions of dTDP-6-deoxy-D-xylo-4-hexulose, forming dTDP-6-deoxy-L-lyxo-4-hexulose.</text>
</comment>
<comment type="subunit">
    <text evidence="7">Homodimer.</text>
</comment>
<dbReference type="EMBL" id="CYYK01000008">
    <property type="protein sequence ID" value="CUO56125.1"/>
    <property type="molecule type" value="Genomic_DNA"/>
</dbReference>
<evidence type="ECO:0000256" key="1">
    <source>
        <dbReference type="ARBA" id="ARBA00001298"/>
    </source>
</evidence>